<proteinExistence type="inferred from homology"/>
<sequence length="368" mass="41914">MHSSLLAVSAGGDFMMNYSTEASSLSTSDDYYPDLGSVCPPKNIKRFGPILFSTLYCLLFVFGLVGNILVIYVLIACKKLTSMTDVYLLNLAISDLLFVFSLPFLVHYTLVQWTFGNAMCKIICGIYYTGFYSSIFFITVMGIDRYLAIVHAVYALKVRTNILSIVISLTLWSVAILASVPNVLSIQQFNEEDVLKCVPHSQNGIINWKLLTNSTVNILGLIIPLAILIFCYSCILKNLQRCRNRNKYRAMKLVFVVVVVFFLFWVPFNTALFLDSLRSLHIIDSCNMNQNIDLALHVTEIISFIHCCMNPVIYAFVGEKFKKYLYEIIRKQARFLLICKDHNVFQRYYNTSSMRTQSSQSSVMDPPM</sequence>
<dbReference type="GO" id="GO:0009897">
    <property type="term" value="C:external side of plasma membrane"/>
    <property type="evidence" value="ECO:0007669"/>
    <property type="project" value="TreeGrafter"/>
</dbReference>
<feature type="transmembrane region" description="Helical" evidence="14">
    <location>
        <begin position="126"/>
        <end position="148"/>
    </location>
</feature>
<feature type="transmembrane region" description="Helical" evidence="14">
    <location>
        <begin position="218"/>
        <end position="239"/>
    </location>
</feature>
<dbReference type="InterPro" id="IPR050119">
    <property type="entry name" value="CCR1-9-like"/>
</dbReference>
<evidence type="ECO:0000256" key="12">
    <source>
        <dbReference type="ARBA" id="ARBA00023224"/>
    </source>
</evidence>
<name>A0A8C8VJN9_9SAUR</name>
<dbReference type="GO" id="GO:0006955">
    <property type="term" value="P:immune response"/>
    <property type="evidence" value="ECO:0007669"/>
    <property type="project" value="TreeGrafter"/>
</dbReference>
<evidence type="ECO:0000256" key="7">
    <source>
        <dbReference type="ARBA" id="ARBA00023040"/>
    </source>
</evidence>
<feature type="transmembrane region" description="Helical" evidence="14">
    <location>
        <begin position="50"/>
        <end position="75"/>
    </location>
</feature>
<evidence type="ECO:0000259" key="15">
    <source>
        <dbReference type="PROSITE" id="PS50262"/>
    </source>
</evidence>
<comment type="subcellular location">
    <subcellularLocation>
        <location evidence="2">Cell membrane</location>
        <topology evidence="2">Multi-pass membrane protein</topology>
    </subcellularLocation>
    <subcellularLocation>
        <location evidence="1">Early endosome</location>
    </subcellularLocation>
</comment>
<dbReference type="GO" id="GO:0019957">
    <property type="term" value="F:C-C chemokine binding"/>
    <property type="evidence" value="ECO:0007669"/>
    <property type="project" value="TreeGrafter"/>
</dbReference>
<dbReference type="PANTHER" id="PTHR10489:SF627">
    <property type="entry name" value="C-C CHEMOKINE RECEPTOR TYPE 8"/>
    <property type="match status" value="1"/>
</dbReference>
<keyword evidence="3" id="KW-1003">Cell membrane</keyword>
<organism evidence="16 17">
    <name type="scientific">Pelusios castaneus</name>
    <name type="common">West African mud turtle</name>
    <dbReference type="NCBI Taxonomy" id="367368"/>
    <lineage>
        <taxon>Eukaryota</taxon>
        <taxon>Metazoa</taxon>
        <taxon>Chordata</taxon>
        <taxon>Craniata</taxon>
        <taxon>Vertebrata</taxon>
        <taxon>Euteleostomi</taxon>
        <taxon>Archelosauria</taxon>
        <taxon>Testudinata</taxon>
        <taxon>Testudines</taxon>
        <taxon>Pleurodira</taxon>
        <taxon>Pelomedusidae</taxon>
        <taxon>Pelusios</taxon>
    </lineage>
</organism>
<dbReference type="SUPFAM" id="SSF81321">
    <property type="entry name" value="Family A G protein-coupled receptor-like"/>
    <property type="match status" value="1"/>
</dbReference>
<keyword evidence="5" id="KW-0967">Endosome</keyword>
<dbReference type="PRINTS" id="PR00237">
    <property type="entry name" value="GPCRRHODOPSN"/>
</dbReference>
<keyword evidence="6 14" id="KW-1133">Transmembrane helix</keyword>
<keyword evidence="10 13" id="KW-0675">Receptor</keyword>
<dbReference type="Ensembl" id="ENSPCET00000013523.1">
    <property type="protein sequence ID" value="ENSPCEP00000013050.1"/>
    <property type="gene ID" value="ENSPCEG00000010350.1"/>
</dbReference>
<comment type="similarity">
    <text evidence="13">Belongs to the G-protein coupled receptor 1 family.</text>
</comment>
<dbReference type="Proteomes" id="UP000694393">
    <property type="component" value="Unplaced"/>
</dbReference>
<dbReference type="PRINTS" id="PR00645">
    <property type="entry name" value="CXCCHMKINER4"/>
</dbReference>
<accession>A0A8C8VJN9</accession>
<keyword evidence="7 13" id="KW-0297">G-protein coupled receptor</keyword>
<keyword evidence="4 13" id="KW-0812">Transmembrane</keyword>
<dbReference type="AlphaFoldDB" id="A0A8C8VJN9"/>
<dbReference type="InterPro" id="IPR000355">
    <property type="entry name" value="Chemokine_rcpt"/>
</dbReference>
<dbReference type="GO" id="GO:0007204">
    <property type="term" value="P:positive regulation of cytosolic calcium ion concentration"/>
    <property type="evidence" value="ECO:0007669"/>
    <property type="project" value="TreeGrafter"/>
</dbReference>
<feature type="transmembrane region" description="Helical" evidence="14">
    <location>
        <begin position="251"/>
        <end position="274"/>
    </location>
</feature>
<dbReference type="PRINTS" id="PR00657">
    <property type="entry name" value="CCCHEMOKINER"/>
</dbReference>
<dbReference type="FunFam" id="1.20.1070.10:FF:000026">
    <property type="entry name" value="C-C chemokine receptor type 5"/>
    <property type="match status" value="1"/>
</dbReference>
<dbReference type="GO" id="GO:0016493">
    <property type="term" value="F:C-C chemokine receptor activity"/>
    <property type="evidence" value="ECO:0007669"/>
    <property type="project" value="TreeGrafter"/>
</dbReference>
<keyword evidence="11" id="KW-0325">Glycoprotein</keyword>
<feature type="transmembrane region" description="Helical" evidence="14">
    <location>
        <begin position="294"/>
        <end position="317"/>
    </location>
</feature>
<dbReference type="Gene3D" id="1.20.1070.10">
    <property type="entry name" value="Rhodopsin 7-helix transmembrane proteins"/>
    <property type="match status" value="1"/>
</dbReference>
<evidence type="ECO:0000256" key="8">
    <source>
        <dbReference type="ARBA" id="ARBA00023136"/>
    </source>
</evidence>
<evidence type="ECO:0000256" key="4">
    <source>
        <dbReference type="ARBA" id="ARBA00022692"/>
    </source>
</evidence>
<evidence type="ECO:0000256" key="2">
    <source>
        <dbReference type="ARBA" id="ARBA00004651"/>
    </source>
</evidence>
<evidence type="ECO:0000256" key="5">
    <source>
        <dbReference type="ARBA" id="ARBA00022753"/>
    </source>
</evidence>
<dbReference type="Pfam" id="PF00001">
    <property type="entry name" value="7tm_1"/>
    <property type="match status" value="1"/>
</dbReference>
<reference evidence="16" key="1">
    <citation type="submission" date="2025-08" db="UniProtKB">
        <authorList>
            <consortium name="Ensembl"/>
        </authorList>
    </citation>
    <scope>IDENTIFICATION</scope>
</reference>
<dbReference type="InterPro" id="IPR017452">
    <property type="entry name" value="GPCR_Rhodpsn_7TM"/>
</dbReference>
<dbReference type="GO" id="GO:0019722">
    <property type="term" value="P:calcium-mediated signaling"/>
    <property type="evidence" value="ECO:0007669"/>
    <property type="project" value="TreeGrafter"/>
</dbReference>
<evidence type="ECO:0000256" key="11">
    <source>
        <dbReference type="ARBA" id="ARBA00023180"/>
    </source>
</evidence>
<dbReference type="InterPro" id="IPR000276">
    <property type="entry name" value="GPCR_Rhodpsn"/>
</dbReference>
<feature type="domain" description="G-protein coupled receptors family 1 profile" evidence="15">
    <location>
        <begin position="66"/>
        <end position="314"/>
    </location>
</feature>
<protein>
    <recommendedName>
        <fullName evidence="15">G-protein coupled receptors family 1 profile domain-containing protein</fullName>
    </recommendedName>
</protein>
<dbReference type="PANTHER" id="PTHR10489">
    <property type="entry name" value="CELL ADHESION MOLECULE"/>
    <property type="match status" value="1"/>
</dbReference>
<evidence type="ECO:0000256" key="13">
    <source>
        <dbReference type="RuleBase" id="RU000688"/>
    </source>
</evidence>
<evidence type="ECO:0000313" key="16">
    <source>
        <dbReference type="Ensembl" id="ENSPCEP00000013050.1"/>
    </source>
</evidence>
<dbReference type="InterPro" id="IPR001277">
    <property type="entry name" value="CXCR4/ACKR2"/>
</dbReference>
<dbReference type="GO" id="GO:0060326">
    <property type="term" value="P:cell chemotaxis"/>
    <property type="evidence" value="ECO:0007669"/>
    <property type="project" value="TreeGrafter"/>
</dbReference>
<dbReference type="GO" id="GO:0005769">
    <property type="term" value="C:early endosome"/>
    <property type="evidence" value="ECO:0007669"/>
    <property type="project" value="UniProtKB-SubCell"/>
</dbReference>
<dbReference type="PROSITE" id="PS00237">
    <property type="entry name" value="G_PROTEIN_RECEP_F1_1"/>
    <property type="match status" value="1"/>
</dbReference>
<evidence type="ECO:0000256" key="6">
    <source>
        <dbReference type="ARBA" id="ARBA00022989"/>
    </source>
</evidence>
<evidence type="ECO:0000313" key="17">
    <source>
        <dbReference type="Proteomes" id="UP000694393"/>
    </source>
</evidence>
<reference evidence="16" key="2">
    <citation type="submission" date="2025-09" db="UniProtKB">
        <authorList>
            <consortium name="Ensembl"/>
        </authorList>
    </citation>
    <scope>IDENTIFICATION</scope>
</reference>
<evidence type="ECO:0000256" key="3">
    <source>
        <dbReference type="ARBA" id="ARBA00022475"/>
    </source>
</evidence>
<keyword evidence="9" id="KW-1015">Disulfide bond</keyword>
<dbReference type="PROSITE" id="PS50262">
    <property type="entry name" value="G_PROTEIN_RECEP_F1_2"/>
    <property type="match status" value="1"/>
</dbReference>
<keyword evidence="17" id="KW-1185">Reference proteome</keyword>
<keyword evidence="8 14" id="KW-0472">Membrane</keyword>
<keyword evidence="12 13" id="KW-0807">Transducer</keyword>
<feature type="transmembrane region" description="Helical" evidence="14">
    <location>
        <begin position="160"/>
        <end position="180"/>
    </location>
</feature>
<evidence type="ECO:0000256" key="10">
    <source>
        <dbReference type="ARBA" id="ARBA00023170"/>
    </source>
</evidence>
<dbReference type="SMART" id="SM01381">
    <property type="entry name" value="7TM_GPCR_Srsx"/>
    <property type="match status" value="1"/>
</dbReference>
<evidence type="ECO:0000256" key="9">
    <source>
        <dbReference type="ARBA" id="ARBA00023157"/>
    </source>
</evidence>
<feature type="transmembrane region" description="Helical" evidence="14">
    <location>
        <begin position="87"/>
        <end position="106"/>
    </location>
</feature>
<evidence type="ECO:0000256" key="14">
    <source>
        <dbReference type="SAM" id="Phobius"/>
    </source>
</evidence>
<evidence type="ECO:0000256" key="1">
    <source>
        <dbReference type="ARBA" id="ARBA00004412"/>
    </source>
</evidence>